<evidence type="ECO:0000259" key="8">
    <source>
        <dbReference type="PROSITE" id="PS50110"/>
    </source>
</evidence>
<evidence type="ECO:0000313" key="9">
    <source>
        <dbReference type="EMBL" id="ACB74092.1"/>
    </source>
</evidence>
<dbReference type="PANTHER" id="PTHR48111:SF1">
    <property type="entry name" value="TWO-COMPONENT RESPONSE REGULATOR ORR33"/>
    <property type="match status" value="1"/>
</dbReference>
<dbReference type="KEGG" id="ote:Oter_0804"/>
<dbReference type="PROSITE" id="PS00622">
    <property type="entry name" value="HTH_LUXR_1"/>
    <property type="match status" value="1"/>
</dbReference>
<keyword evidence="3" id="KW-0805">Transcription regulation</keyword>
<reference evidence="9 10" key="1">
    <citation type="journal article" date="2011" name="J. Bacteriol.">
        <title>Genome sequence of the verrucomicrobium Opitutus terrae PB90-1, an abundant inhabitant of rice paddy soil ecosystems.</title>
        <authorList>
            <person name="van Passel M.W."/>
            <person name="Kant R."/>
            <person name="Palva A."/>
            <person name="Copeland A."/>
            <person name="Lucas S."/>
            <person name="Lapidus A."/>
            <person name="Glavina del Rio T."/>
            <person name="Pitluck S."/>
            <person name="Goltsman E."/>
            <person name="Clum A."/>
            <person name="Sun H."/>
            <person name="Schmutz J."/>
            <person name="Larimer F.W."/>
            <person name="Land M.L."/>
            <person name="Hauser L."/>
            <person name="Kyrpides N."/>
            <person name="Mikhailova N."/>
            <person name="Richardson P.P."/>
            <person name="Janssen P.H."/>
            <person name="de Vos W.M."/>
            <person name="Smidt H."/>
        </authorList>
    </citation>
    <scope>NUCLEOTIDE SEQUENCE [LARGE SCALE GENOMIC DNA]</scope>
    <source>
        <strain evidence="10">DSM 11246 / JCM 15787 / PB90-1</strain>
    </source>
</reference>
<dbReference type="Proteomes" id="UP000007013">
    <property type="component" value="Chromosome"/>
</dbReference>
<dbReference type="Gene3D" id="3.40.50.2300">
    <property type="match status" value="1"/>
</dbReference>
<proteinExistence type="predicted"/>
<organism evidence="9 10">
    <name type="scientific">Opitutus terrae (strain DSM 11246 / JCM 15787 / PB90-1)</name>
    <dbReference type="NCBI Taxonomy" id="452637"/>
    <lineage>
        <taxon>Bacteria</taxon>
        <taxon>Pseudomonadati</taxon>
        <taxon>Verrucomicrobiota</taxon>
        <taxon>Opitutia</taxon>
        <taxon>Opitutales</taxon>
        <taxon>Opitutaceae</taxon>
        <taxon>Opitutus</taxon>
    </lineage>
</organism>
<keyword evidence="1 6" id="KW-0597">Phosphoprotein</keyword>
<dbReference type="CDD" id="cd06170">
    <property type="entry name" value="LuxR_C_like"/>
    <property type="match status" value="1"/>
</dbReference>
<dbReference type="Pfam" id="PF00072">
    <property type="entry name" value="Response_reg"/>
    <property type="match status" value="1"/>
</dbReference>
<dbReference type="SUPFAM" id="SSF52172">
    <property type="entry name" value="CheY-like"/>
    <property type="match status" value="1"/>
</dbReference>
<accession>B1ZVJ5</accession>
<gene>
    <name evidence="9" type="ordered locus">Oter_0804</name>
</gene>
<dbReference type="GO" id="GO:0000156">
    <property type="term" value="F:phosphorelay response regulator activity"/>
    <property type="evidence" value="ECO:0007669"/>
    <property type="project" value="TreeGrafter"/>
</dbReference>
<protein>
    <submittedName>
        <fullName evidence="9">Two component transcriptional regulator, LuxR family</fullName>
    </submittedName>
</protein>
<evidence type="ECO:0000256" key="2">
    <source>
        <dbReference type="ARBA" id="ARBA00023012"/>
    </source>
</evidence>
<dbReference type="Gene3D" id="1.10.10.10">
    <property type="entry name" value="Winged helix-like DNA-binding domain superfamily/Winged helix DNA-binding domain"/>
    <property type="match status" value="1"/>
</dbReference>
<evidence type="ECO:0000313" key="10">
    <source>
        <dbReference type="Proteomes" id="UP000007013"/>
    </source>
</evidence>
<dbReference type="EMBL" id="CP001032">
    <property type="protein sequence ID" value="ACB74092.1"/>
    <property type="molecule type" value="Genomic_DNA"/>
</dbReference>
<dbReference type="Pfam" id="PF00196">
    <property type="entry name" value="GerE"/>
    <property type="match status" value="1"/>
</dbReference>
<keyword evidence="5" id="KW-0804">Transcription</keyword>
<feature type="domain" description="HTH luxR-type" evidence="7">
    <location>
        <begin position="138"/>
        <end position="203"/>
    </location>
</feature>
<dbReference type="OrthoDB" id="9814495at2"/>
<dbReference type="eggNOG" id="COG2197">
    <property type="taxonomic scope" value="Bacteria"/>
</dbReference>
<dbReference type="InterPro" id="IPR011006">
    <property type="entry name" value="CheY-like_superfamily"/>
</dbReference>
<dbReference type="InterPro" id="IPR036388">
    <property type="entry name" value="WH-like_DNA-bd_sf"/>
</dbReference>
<keyword evidence="4" id="KW-0238">DNA-binding</keyword>
<keyword evidence="10" id="KW-1185">Reference proteome</keyword>
<sequence length="204" mass="22333">MKRILVIDDEAKLRRQFAELLNLEGFAVSEARNGREGVELARRERPDLVMCDITMPEMNGHRVLEALRAEPATSHVPFIFLTGWGEREDVRTGMNLGADDYLVKPVEPADLIAAVQARLRRAQAANPARPAKGEAAPAQLEPLGLTPREAEILFWVAQGKTNPEIATILGIGLTTVKKHLEAVFVKLGVENRTSAAALALEQLG</sequence>
<dbReference type="HOGENOM" id="CLU_000445_90_4_0"/>
<dbReference type="GO" id="GO:0032993">
    <property type="term" value="C:protein-DNA complex"/>
    <property type="evidence" value="ECO:0007669"/>
    <property type="project" value="TreeGrafter"/>
</dbReference>
<dbReference type="GO" id="GO:0006355">
    <property type="term" value="P:regulation of DNA-templated transcription"/>
    <property type="evidence" value="ECO:0007669"/>
    <property type="project" value="InterPro"/>
</dbReference>
<dbReference type="AlphaFoldDB" id="B1ZVJ5"/>
<evidence type="ECO:0000256" key="5">
    <source>
        <dbReference type="ARBA" id="ARBA00023163"/>
    </source>
</evidence>
<dbReference type="PANTHER" id="PTHR48111">
    <property type="entry name" value="REGULATOR OF RPOS"/>
    <property type="match status" value="1"/>
</dbReference>
<dbReference type="SUPFAM" id="SSF46894">
    <property type="entry name" value="C-terminal effector domain of the bipartite response regulators"/>
    <property type="match status" value="1"/>
</dbReference>
<evidence type="ECO:0000259" key="7">
    <source>
        <dbReference type="PROSITE" id="PS50043"/>
    </source>
</evidence>
<dbReference type="InterPro" id="IPR000792">
    <property type="entry name" value="Tscrpt_reg_LuxR_C"/>
</dbReference>
<evidence type="ECO:0000256" key="3">
    <source>
        <dbReference type="ARBA" id="ARBA00023015"/>
    </source>
</evidence>
<evidence type="ECO:0000256" key="1">
    <source>
        <dbReference type="ARBA" id="ARBA00022553"/>
    </source>
</evidence>
<dbReference type="PROSITE" id="PS50043">
    <property type="entry name" value="HTH_LUXR_2"/>
    <property type="match status" value="1"/>
</dbReference>
<dbReference type="InterPro" id="IPR039420">
    <property type="entry name" value="WalR-like"/>
</dbReference>
<keyword evidence="2" id="KW-0902">Two-component regulatory system</keyword>
<dbReference type="STRING" id="452637.Oter_0804"/>
<dbReference type="SMART" id="SM00448">
    <property type="entry name" value="REC"/>
    <property type="match status" value="1"/>
</dbReference>
<feature type="domain" description="Response regulatory" evidence="8">
    <location>
        <begin position="3"/>
        <end position="119"/>
    </location>
</feature>
<dbReference type="PROSITE" id="PS50110">
    <property type="entry name" value="RESPONSE_REGULATORY"/>
    <property type="match status" value="1"/>
</dbReference>
<dbReference type="InterPro" id="IPR016032">
    <property type="entry name" value="Sig_transdc_resp-reg_C-effctor"/>
</dbReference>
<dbReference type="InterPro" id="IPR001789">
    <property type="entry name" value="Sig_transdc_resp-reg_receiver"/>
</dbReference>
<evidence type="ECO:0000256" key="4">
    <source>
        <dbReference type="ARBA" id="ARBA00023125"/>
    </source>
</evidence>
<evidence type="ECO:0000256" key="6">
    <source>
        <dbReference type="PROSITE-ProRule" id="PRU00169"/>
    </source>
</evidence>
<feature type="modified residue" description="4-aspartylphosphate" evidence="6">
    <location>
        <position position="52"/>
    </location>
</feature>
<dbReference type="GO" id="GO:0005829">
    <property type="term" value="C:cytosol"/>
    <property type="evidence" value="ECO:0007669"/>
    <property type="project" value="TreeGrafter"/>
</dbReference>
<name>B1ZVJ5_OPITP</name>
<dbReference type="GO" id="GO:0000976">
    <property type="term" value="F:transcription cis-regulatory region binding"/>
    <property type="evidence" value="ECO:0007669"/>
    <property type="project" value="TreeGrafter"/>
</dbReference>
<dbReference type="SMART" id="SM00421">
    <property type="entry name" value="HTH_LUXR"/>
    <property type="match status" value="1"/>
</dbReference>
<dbReference type="PRINTS" id="PR00038">
    <property type="entry name" value="HTHLUXR"/>
</dbReference>
<dbReference type="RefSeq" id="WP_012373630.1">
    <property type="nucleotide sequence ID" value="NC_010571.1"/>
</dbReference>